<dbReference type="OrthoDB" id="1734141at2759"/>
<proteinExistence type="predicted"/>
<feature type="region of interest" description="Disordered" evidence="1">
    <location>
        <begin position="73"/>
        <end position="97"/>
    </location>
</feature>
<evidence type="ECO:0000313" key="3">
    <source>
        <dbReference type="Proteomes" id="UP000828251"/>
    </source>
</evidence>
<gene>
    <name evidence="2" type="ORF">J1N35_004511</name>
</gene>
<sequence length="97" mass="11206">MFGYIIVKEKKDSLQIQPCKKRTLPLHEAIKGLLHEHETGSGLGVEMKMKQFIKDFDSGHSLIIYHNNLESKQEDTTHAKDVKHTKEHKQGKLDKKN</sequence>
<reference evidence="2 3" key="1">
    <citation type="journal article" date="2021" name="Plant Biotechnol. J.">
        <title>Multi-omics assisted identification of the key and species-specific regulatory components of drought-tolerant mechanisms in Gossypium stocksii.</title>
        <authorList>
            <person name="Yu D."/>
            <person name="Ke L."/>
            <person name="Zhang D."/>
            <person name="Wu Y."/>
            <person name="Sun Y."/>
            <person name="Mei J."/>
            <person name="Sun J."/>
            <person name="Sun Y."/>
        </authorList>
    </citation>
    <scope>NUCLEOTIDE SEQUENCE [LARGE SCALE GENOMIC DNA]</scope>
    <source>
        <strain evidence="3">cv. E1</strain>
        <tissue evidence="2">Leaf</tissue>
    </source>
</reference>
<dbReference type="Proteomes" id="UP000828251">
    <property type="component" value="Unassembled WGS sequence"/>
</dbReference>
<name>A0A9D3WCA9_9ROSI</name>
<evidence type="ECO:0000313" key="2">
    <source>
        <dbReference type="EMBL" id="KAH1121351.1"/>
    </source>
</evidence>
<organism evidence="2 3">
    <name type="scientific">Gossypium stocksii</name>
    <dbReference type="NCBI Taxonomy" id="47602"/>
    <lineage>
        <taxon>Eukaryota</taxon>
        <taxon>Viridiplantae</taxon>
        <taxon>Streptophyta</taxon>
        <taxon>Embryophyta</taxon>
        <taxon>Tracheophyta</taxon>
        <taxon>Spermatophyta</taxon>
        <taxon>Magnoliopsida</taxon>
        <taxon>eudicotyledons</taxon>
        <taxon>Gunneridae</taxon>
        <taxon>Pentapetalae</taxon>
        <taxon>rosids</taxon>
        <taxon>malvids</taxon>
        <taxon>Malvales</taxon>
        <taxon>Malvaceae</taxon>
        <taxon>Malvoideae</taxon>
        <taxon>Gossypium</taxon>
    </lineage>
</organism>
<keyword evidence="3" id="KW-1185">Reference proteome</keyword>
<dbReference type="AlphaFoldDB" id="A0A9D3WCA9"/>
<comment type="caution">
    <text evidence="2">The sequence shown here is derived from an EMBL/GenBank/DDBJ whole genome shotgun (WGS) entry which is preliminary data.</text>
</comment>
<evidence type="ECO:0000256" key="1">
    <source>
        <dbReference type="SAM" id="MobiDB-lite"/>
    </source>
</evidence>
<accession>A0A9D3WCA9</accession>
<dbReference type="EMBL" id="JAIQCV010000002">
    <property type="protein sequence ID" value="KAH1121351.1"/>
    <property type="molecule type" value="Genomic_DNA"/>
</dbReference>
<protein>
    <submittedName>
        <fullName evidence="2">Uncharacterized protein</fullName>
    </submittedName>
</protein>